<protein>
    <submittedName>
        <fullName evidence="1">Uncharacterized protein</fullName>
    </submittedName>
</protein>
<dbReference type="RefSeq" id="WP_312889110.1">
    <property type="nucleotide sequence ID" value="NZ_JACCFS010000001.1"/>
</dbReference>
<gene>
    <name evidence="1" type="ORF">HNR10_000910</name>
</gene>
<evidence type="ECO:0000313" key="2">
    <source>
        <dbReference type="Proteomes" id="UP000572051"/>
    </source>
</evidence>
<sequence length="47" mass="5138">MQANHPRLVVWFGEATLSYWVASSSGLTEVPDARTLTRLLGELPVPA</sequence>
<accession>A0A7Z0EJ52</accession>
<organism evidence="1 2">
    <name type="scientific">Nocardiopsis aegyptia</name>
    <dbReference type="NCBI Taxonomy" id="220378"/>
    <lineage>
        <taxon>Bacteria</taxon>
        <taxon>Bacillati</taxon>
        <taxon>Actinomycetota</taxon>
        <taxon>Actinomycetes</taxon>
        <taxon>Streptosporangiales</taxon>
        <taxon>Nocardiopsidaceae</taxon>
        <taxon>Nocardiopsis</taxon>
    </lineage>
</organism>
<reference evidence="1 2" key="1">
    <citation type="submission" date="2020-07" db="EMBL/GenBank/DDBJ databases">
        <title>Sequencing the genomes of 1000 actinobacteria strains.</title>
        <authorList>
            <person name="Klenk H.-P."/>
        </authorList>
    </citation>
    <scope>NUCLEOTIDE SEQUENCE [LARGE SCALE GENOMIC DNA]</scope>
    <source>
        <strain evidence="1 2">DSM 44442</strain>
    </source>
</reference>
<proteinExistence type="predicted"/>
<dbReference type="Proteomes" id="UP000572051">
    <property type="component" value="Unassembled WGS sequence"/>
</dbReference>
<dbReference type="EMBL" id="JACCFS010000001">
    <property type="protein sequence ID" value="NYJ33029.1"/>
    <property type="molecule type" value="Genomic_DNA"/>
</dbReference>
<keyword evidence="2" id="KW-1185">Reference proteome</keyword>
<evidence type="ECO:0000313" key="1">
    <source>
        <dbReference type="EMBL" id="NYJ33029.1"/>
    </source>
</evidence>
<dbReference type="AlphaFoldDB" id="A0A7Z0EJ52"/>
<name>A0A7Z0EJ52_9ACTN</name>
<comment type="caution">
    <text evidence="1">The sequence shown here is derived from an EMBL/GenBank/DDBJ whole genome shotgun (WGS) entry which is preliminary data.</text>
</comment>